<dbReference type="Proteomes" id="UP000694920">
    <property type="component" value="Unplaced"/>
</dbReference>
<evidence type="ECO:0000313" key="3">
    <source>
        <dbReference type="RefSeq" id="XP_024935938.1"/>
    </source>
</evidence>
<name>A0AAJ7R7Y7_CEPCN</name>
<proteinExistence type="predicted"/>
<evidence type="ECO:0000313" key="2">
    <source>
        <dbReference type="Proteomes" id="UP000694920"/>
    </source>
</evidence>
<keyword evidence="2" id="KW-1185">Reference proteome</keyword>
<protein>
    <submittedName>
        <fullName evidence="3">Uncharacterized protein LOC107262949 isoform X1</fullName>
    </submittedName>
</protein>
<feature type="compositionally biased region" description="Polar residues" evidence="1">
    <location>
        <begin position="179"/>
        <end position="188"/>
    </location>
</feature>
<sequence>MTYDRKCSTNGRINLLINPLGTTNRNEDRCHSFGVYEISSANKGNTKSQRLSAFPKHSGLLVRFKEISKQRWYRLEFAGSRMLEGRRERIQGAWDDWYTQSKHSPRHTQPPGKIISVSLGRRSHSLQDEGTQKSEKRQDKRVREKRSAGMIFHCWKDASSIVPRSIQRSLVQESPLRFTANSSSSISIPTALPSRSDKRTQNPDASP</sequence>
<dbReference type="RefSeq" id="XP_024935938.1">
    <property type="nucleotide sequence ID" value="XM_025080170.1"/>
</dbReference>
<dbReference type="KEGG" id="ccin:107262949"/>
<organism evidence="2 3">
    <name type="scientific">Cephus cinctus</name>
    <name type="common">Wheat stem sawfly</name>
    <dbReference type="NCBI Taxonomy" id="211228"/>
    <lineage>
        <taxon>Eukaryota</taxon>
        <taxon>Metazoa</taxon>
        <taxon>Ecdysozoa</taxon>
        <taxon>Arthropoda</taxon>
        <taxon>Hexapoda</taxon>
        <taxon>Insecta</taxon>
        <taxon>Pterygota</taxon>
        <taxon>Neoptera</taxon>
        <taxon>Endopterygota</taxon>
        <taxon>Hymenoptera</taxon>
        <taxon>Cephoidea</taxon>
        <taxon>Cephidae</taxon>
        <taxon>Cephus</taxon>
    </lineage>
</organism>
<accession>A0AAJ7R7Y7</accession>
<gene>
    <name evidence="3" type="primary">LOC107262949</name>
</gene>
<feature type="region of interest" description="Disordered" evidence="1">
    <location>
        <begin position="177"/>
        <end position="207"/>
    </location>
</feature>
<feature type="compositionally biased region" description="Basic and acidic residues" evidence="1">
    <location>
        <begin position="125"/>
        <end position="145"/>
    </location>
</feature>
<dbReference type="AlphaFoldDB" id="A0AAJ7R7Y7"/>
<evidence type="ECO:0000256" key="1">
    <source>
        <dbReference type="SAM" id="MobiDB-lite"/>
    </source>
</evidence>
<reference evidence="3" key="1">
    <citation type="submission" date="2025-08" db="UniProtKB">
        <authorList>
            <consortium name="RefSeq"/>
        </authorList>
    </citation>
    <scope>IDENTIFICATION</scope>
</reference>
<dbReference type="GeneID" id="107262949"/>
<feature type="region of interest" description="Disordered" evidence="1">
    <location>
        <begin position="119"/>
        <end position="145"/>
    </location>
</feature>